<dbReference type="NCBIfam" id="TIGR00641">
    <property type="entry name" value="acid_CoA_mut_N"/>
    <property type="match status" value="1"/>
</dbReference>
<feature type="domain" description="Methylmalonyl-CoA mutase alpha/beta chain catalytic" evidence="3">
    <location>
        <begin position="12"/>
        <end position="524"/>
    </location>
</feature>
<accession>A0A1L8CVQ9</accession>
<dbReference type="RefSeq" id="WP_077177248.1">
    <property type="nucleotide sequence ID" value="NZ_BDJK01000024.1"/>
</dbReference>
<organism evidence="4 5">
    <name type="scientific">Carboxydothermus pertinax</name>
    <dbReference type="NCBI Taxonomy" id="870242"/>
    <lineage>
        <taxon>Bacteria</taxon>
        <taxon>Bacillati</taxon>
        <taxon>Bacillota</taxon>
        <taxon>Clostridia</taxon>
        <taxon>Thermoanaerobacterales</taxon>
        <taxon>Thermoanaerobacteraceae</taxon>
        <taxon>Carboxydothermus</taxon>
    </lineage>
</organism>
<dbReference type="OrthoDB" id="9762378at2"/>
<dbReference type="CDD" id="cd03680">
    <property type="entry name" value="MM_CoA_mutase_ICM_like"/>
    <property type="match status" value="1"/>
</dbReference>
<dbReference type="PANTHER" id="PTHR48101">
    <property type="entry name" value="METHYLMALONYL-COA MUTASE, MITOCHONDRIAL-RELATED"/>
    <property type="match status" value="1"/>
</dbReference>
<dbReference type="AlphaFoldDB" id="A0A1L8CVQ9"/>
<dbReference type="InterPro" id="IPR006099">
    <property type="entry name" value="MeMalonylCoA_mutase_a/b_cat"/>
</dbReference>
<feature type="coiled-coil region" evidence="2">
    <location>
        <begin position="463"/>
        <end position="490"/>
    </location>
</feature>
<dbReference type="Proteomes" id="UP000187485">
    <property type="component" value="Unassembled WGS sequence"/>
</dbReference>
<dbReference type="GO" id="GO:0031419">
    <property type="term" value="F:cobalamin binding"/>
    <property type="evidence" value="ECO:0007669"/>
    <property type="project" value="InterPro"/>
</dbReference>
<dbReference type="PANTHER" id="PTHR48101:SF1">
    <property type="entry name" value="METHYLMALONYL-COA MUTASE, LARGE SUBUNIT"/>
    <property type="match status" value="1"/>
</dbReference>
<dbReference type="EMBL" id="BDJK01000024">
    <property type="protein sequence ID" value="GAV23006.1"/>
    <property type="molecule type" value="Genomic_DNA"/>
</dbReference>
<protein>
    <submittedName>
        <fullName evidence="4">Methylmalonyl-CoA mutase</fullName>
    </submittedName>
</protein>
<keyword evidence="5" id="KW-1185">Reference proteome</keyword>
<dbReference type="SUPFAM" id="SSF51703">
    <property type="entry name" value="Cobalamin (vitamin B12)-dependent enzymes"/>
    <property type="match status" value="1"/>
</dbReference>
<proteinExistence type="predicted"/>
<sequence length="528" mass="59458">MEKEEKKVVLDSGIEVKTVYGPQDFLGFDYKEKLGEPGQYPYTRGIQPNMYRGKLWTMRQYAGFGTARETNARFRYLLEQGQMGLSVAFDLPTQIGYDSDHELARGEVGKVGVAVDSLLDMEELFAGIPLDKVSTSMTINAPAAVLLAMYIAVAKKQGIDPQNLSGTIQNDILKEYVARGTYIFPPEPSMRIITDIFAFCKKEVPKWNTISISGYHIREAGSTAVQELAFTLANGIAYVEAAIKAGLTVDEFAPRLSFFFNAHLNFFEEIAKFRAARRIWAKIMKERFGAQNPKSLLLRFHTQTAGCTLTAQQPKVNLLRVAFQALMAVLGGTQSLHTNSYDEALCLPTDESALLALRTQQVIAYEIGVTDTVDPLGGSYYLESLTDALEEKVWEYLQKIDDMGGAVESVKNGFMRREIEKSSYEYQRAIEKGEKTVIGVNRFVIEEEPPRDLLRVNPEIEKVQREKLQKLRANRDNERVEKTLERIREVAQSKDNLIYPILEAVEAYATLGEICGALREVFGEYHQD</sequence>
<evidence type="ECO:0000256" key="2">
    <source>
        <dbReference type="SAM" id="Coils"/>
    </source>
</evidence>
<dbReference type="Gene3D" id="3.20.20.240">
    <property type="entry name" value="Methylmalonyl-CoA mutase"/>
    <property type="match status" value="1"/>
</dbReference>
<dbReference type="Pfam" id="PF01642">
    <property type="entry name" value="MM_CoA_mutase"/>
    <property type="match status" value="1"/>
</dbReference>
<dbReference type="InterPro" id="IPR006098">
    <property type="entry name" value="MMCoA_mutase_a_cat"/>
</dbReference>
<dbReference type="STRING" id="870242.cpu_15160"/>
<evidence type="ECO:0000259" key="3">
    <source>
        <dbReference type="Pfam" id="PF01642"/>
    </source>
</evidence>
<evidence type="ECO:0000313" key="5">
    <source>
        <dbReference type="Proteomes" id="UP000187485"/>
    </source>
</evidence>
<evidence type="ECO:0000313" key="4">
    <source>
        <dbReference type="EMBL" id="GAV23006.1"/>
    </source>
</evidence>
<keyword evidence="1" id="KW-0413">Isomerase</keyword>
<keyword evidence="2" id="KW-0175">Coiled coil</keyword>
<gene>
    <name evidence="4" type="ORF">cpu_15160</name>
</gene>
<dbReference type="GO" id="GO:0004494">
    <property type="term" value="F:methylmalonyl-CoA mutase activity"/>
    <property type="evidence" value="ECO:0007669"/>
    <property type="project" value="InterPro"/>
</dbReference>
<comment type="caution">
    <text evidence="4">The sequence shown here is derived from an EMBL/GenBank/DDBJ whole genome shotgun (WGS) entry which is preliminary data.</text>
</comment>
<reference evidence="5" key="1">
    <citation type="submission" date="2016-12" db="EMBL/GenBank/DDBJ databases">
        <title>Draft Genome Sequences od Carboxydothermus pertinax and islandicus, Hydrogenogenic Carboxydotrophic Bacteria.</title>
        <authorList>
            <person name="Fukuyama Y."/>
            <person name="Ohmae K."/>
            <person name="Yoneda Y."/>
            <person name="Yoshida T."/>
            <person name="Sako Y."/>
        </authorList>
    </citation>
    <scope>NUCLEOTIDE SEQUENCE [LARGE SCALE GENOMIC DNA]</scope>
    <source>
        <strain evidence="5">Ug1</strain>
    </source>
</reference>
<evidence type="ECO:0000256" key="1">
    <source>
        <dbReference type="ARBA" id="ARBA00023235"/>
    </source>
</evidence>
<dbReference type="InterPro" id="IPR016176">
    <property type="entry name" value="Cbl-dep_enz_cat"/>
</dbReference>
<name>A0A1L8CVQ9_9THEO</name>